<evidence type="ECO:0000259" key="6">
    <source>
        <dbReference type="PROSITE" id="PS51352"/>
    </source>
</evidence>
<dbReference type="SUPFAM" id="SSF52833">
    <property type="entry name" value="Thioredoxin-like"/>
    <property type="match status" value="1"/>
</dbReference>
<protein>
    <submittedName>
        <fullName evidence="7">TlpA disulfide reductase family protein</fullName>
    </submittedName>
</protein>
<evidence type="ECO:0000313" key="8">
    <source>
        <dbReference type="Proteomes" id="UP001254257"/>
    </source>
</evidence>
<evidence type="ECO:0000256" key="5">
    <source>
        <dbReference type="SAM" id="SignalP"/>
    </source>
</evidence>
<dbReference type="Gene3D" id="3.40.30.10">
    <property type="entry name" value="Glutaredoxin"/>
    <property type="match status" value="1"/>
</dbReference>
<feature type="domain" description="Thioredoxin" evidence="6">
    <location>
        <begin position="42"/>
        <end position="194"/>
    </location>
</feature>
<feature type="signal peptide" evidence="5">
    <location>
        <begin position="1"/>
        <end position="25"/>
    </location>
</feature>
<proteinExistence type="predicted"/>
<keyword evidence="5" id="KW-0732">Signal</keyword>
<evidence type="ECO:0000256" key="4">
    <source>
        <dbReference type="ARBA" id="ARBA00023284"/>
    </source>
</evidence>
<dbReference type="InterPro" id="IPR036249">
    <property type="entry name" value="Thioredoxin-like_sf"/>
</dbReference>
<dbReference type="PANTHER" id="PTHR42852">
    <property type="entry name" value="THIOL:DISULFIDE INTERCHANGE PROTEIN DSBE"/>
    <property type="match status" value="1"/>
</dbReference>
<evidence type="ECO:0000256" key="2">
    <source>
        <dbReference type="ARBA" id="ARBA00022748"/>
    </source>
</evidence>
<keyword evidence="3" id="KW-1015">Disulfide bond</keyword>
<keyword evidence="2" id="KW-0201">Cytochrome c-type biogenesis</keyword>
<dbReference type="InterPro" id="IPR013766">
    <property type="entry name" value="Thioredoxin_domain"/>
</dbReference>
<dbReference type="PANTHER" id="PTHR42852:SF6">
    <property type="entry name" value="THIOL:DISULFIDE INTERCHANGE PROTEIN DSBE"/>
    <property type="match status" value="1"/>
</dbReference>
<comment type="subcellular location">
    <subcellularLocation>
        <location evidence="1">Cell envelope</location>
    </subcellularLocation>
</comment>
<dbReference type="Proteomes" id="UP001254257">
    <property type="component" value="Unassembled WGS sequence"/>
</dbReference>
<evidence type="ECO:0000313" key="7">
    <source>
        <dbReference type="EMBL" id="MDU0338933.1"/>
    </source>
</evidence>
<sequence>MPLPLFSRRVVLPTLFAGLAVSAKAGERPPVFRTSRYQFRELDPVVTMTPLALARLDGKPALAKPTNGKVTLVYLWATWCPVCRIELPRFERQLGGLRQNGIELLTIATDEREPAHVRSYLARLGVKRLPVFLDHGGTRLSAPRDDGSESPFSLSEGQPITYAVDPRGGVRGYILGEADWSLPQAQALLGYFARA</sequence>
<reference evidence="7 8" key="1">
    <citation type="submission" date="2023-09" db="EMBL/GenBank/DDBJ databases">
        <title>Whole genome shotgun sequencing (WGS) of Bosea sp. ZW T0_25, isolated from stored onions (Allium cepa).</title>
        <authorList>
            <person name="Stoll D.A."/>
            <person name="Huch M."/>
        </authorList>
    </citation>
    <scope>NUCLEOTIDE SEQUENCE [LARGE SCALE GENOMIC DNA]</scope>
    <source>
        <strain evidence="7 8">ZW T0_25</strain>
    </source>
</reference>
<dbReference type="EMBL" id="JAWDID010000003">
    <property type="protein sequence ID" value="MDU0338933.1"/>
    <property type="molecule type" value="Genomic_DNA"/>
</dbReference>
<dbReference type="Pfam" id="PF00578">
    <property type="entry name" value="AhpC-TSA"/>
    <property type="match status" value="1"/>
</dbReference>
<keyword evidence="8" id="KW-1185">Reference proteome</keyword>
<dbReference type="InterPro" id="IPR000866">
    <property type="entry name" value="AhpC/TSA"/>
</dbReference>
<gene>
    <name evidence="7" type="ORF">RKE40_03535</name>
</gene>
<organism evidence="7 8">
    <name type="scientific">Bosea rubneri</name>
    <dbReference type="NCBI Taxonomy" id="3075434"/>
    <lineage>
        <taxon>Bacteria</taxon>
        <taxon>Pseudomonadati</taxon>
        <taxon>Pseudomonadota</taxon>
        <taxon>Alphaproteobacteria</taxon>
        <taxon>Hyphomicrobiales</taxon>
        <taxon>Boseaceae</taxon>
        <taxon>Bosea</taxon>
    </lineage>
</organism>
<dbReference type="InterPro" id="IPR050553">
    <property type="entry name" value="Thioredoxin_ResA/DsbE_sf"/>
</dbReference>
<dbReference type="PROSITE" id="PS51352">
    <property type="entry name" value="THIOREDOXIN_2"/>
    <property type="match status" value="1"/>
</dbReference>
<keyword evidence="4" id="KW-0676">Redox-active center</keyword>
<evidence type="ECO:0000256" key="3">
    <source>
        <dbReference type="ARBA" id="ARBA00023157"/>
    </source>
</evidence>
<evidence type="ECO:0000256" key="1">
    <source>
        <dbReference type="ARBA" id="ARBA00004196"/>
    </source>
</evidence>
<name>A0ABU3S2C6_9HYPH</name>
<accession>A0ABU3S2C6</accession>
<feature type="chain" id="PRO_5045609804" evidence="5">
    <location>
        <begin position="26"/>
        <end position="195"/>
    </location>
</feature>
<dbReference type="RefSeq" id="WP_316016856.1">
    <property type="nucleotide sequence ID" value="NZ_JAWDID010000003.1"/>
</dbReference>
<comment type="caution">
    <text evidence="7">The sequence shown here is derived from an EMBL/GenBank/DDBJ whole genome shotgun (WGS) entry which is preliminary data.</text>
</comment>
<dbReference type="CDD" id="cd02966">
    <property type="entry name" value="TlpA_like_family"/>
    <property type="match status" value="1"/>
</dbReference>